<feature type="compositionally biased region" description="Basic residues" evidence="1">
    <location>
        <begin position="602"/>
        <end position="612"/>
    </location>
</feature>
<sequence length="683" mass="77266">MTETEWAPHVSFDDLAPSIVDDELQDAKNDGYLFGSGRPNQFVHSPRQSNSLYSSQHGSSASGEWSSPPSSFQGFGPWKSNTKTRLPPPPETSSLKLTKLATTDKLERWNSAKDYDLVAMDWHDERQMERDTDLNTERNSGSRHGYTQAAFSNLHEPEDNIVSPRKKSFAGMSDEDLAKLEDFYNSKSRSTKKPTMDKYDFHEQRSLVLDNPPYKNRGVQSAIVDPIMPVYPTRPVVTHRAISLTTQNTNFNEPRRTVSCYISGRRHTWSAADWYVENESRDGDHLVIVTTISNFEKQIMDNNAYRRNPVLTRSLSASDSRSNGSSPSYASHCSSSLGLQPRVIHEDAKATCRNILNYYAFRLNHRAVRITVEMVKEDSCKDTITKTAALYRPDLQIISTVSTNVQIKFRNGKMKLPNFIMRHYCMPVCIVPYEFVDPKLLREDAGTPFADPKINSPEKERSLPPASLQDRLQQLDRIISRTLSNPFVPKEYEHDRSDVSVEEYFPPSNEQERKMERFEQLGYVRPRPSRPDACLDWAVSPGMSKNSSKGSRSPSSVSRSSRLYESGVPAYKVKSLVDGDYGSSDDDYSDRNGNSSSEQPHRSHHRHSKKLIRPYLERSKTTTAATKSPSVAVHTAPTTAKNKSSYKNKTMSTPSSPTSQNSSRQSDKKQKGTLGSFFKKMFG</sequence>
<dbReference type="AlphaFoldDB" id="A0A1Q3A9I0"/>
<accession>A0A1Q3A9I0</accession>
<evidence type="ECO:0000313" key="3">
    <source>
        <dbReference type="Proteomes" id="UP000187013"/>
    </source>
</evidence>
<feature type="compositionally biased region" description="Polar residues" evidence="1">
    <location>
        <begin position="38"/>
        <end position="50"/>
    </location>
</feature>
<feature type="compositionally biased region" description="Low complexity" evidence="1">
    <location>
        <begin position="51"/>
        <end position="71"/>
    </location>
</feature>
<evidence type="ECO:0000256" key="1">
    <source>
        <dbReference type="SAM" id="MobiDB-lite"/>
    </source>
</evidence>
<gene>
    <name evidence="2" type="ORF">ZYGR_0AG03460</name>
</gene>
<comment type="caution">
    <text evidence="2">The sequence shown here is derived from an EMBL/GenBank/DDBJ whole genome shotgun (WGS) entry which is preliminary data.</text>
</comment>
<organism evidence="2 3">
    <name type="scientific">Zygosaccharomyces rouxii</name>
    <dbReference type="NCBI Taxonomy" id="4956"/>
    <lineage>
        <taxon>Eukaryota</taxon>
        <taxon>Fungi</taxon>
        <taxon>Dikarya</taxon>
        <taxon>Ascomycota</taxon>
        <taxon>Saccharomycotina</taxon>
        <taxon>Saccharomycetes</taxon>
        <taxon>Saccharomycetales</taxon>
        <taxon>Saccharomycetaceae</taxon>
        <taxon>Zygosaccharomyces</taxon>
    </lineage>
</organism>
<dbReference type="OrthoDB" id="4068467at2759"/>
<feature type="compositionally biased region" description="Low complexity" evidence="1">
    <location>
        <begin position="652"/>
        <end position="664"/>
    </location>
</feature>
<feature type="compositionally biased region" description="Low complexity" evidence="1">
    <location>
        <begin position="544"/>
        <end position="563"/>
    </location>
</feature>
<reference evidence="2 3" key="1">
    <citation type="submission" date="2016-08" db="EMBL/GenBank/DDBJ databases">
        <title>Draft genome sequence of allopolyploid Zygosaccharomyces rouxii.</title>
        <authorList>
            <person name="Watanabe J."/>
            <person name="Uehara K."/>
            <person name="Mogi Y."/>
            <person name="Tsukioka Y."/>
        </authorList>
    </citation>
    <scope>NUCLEOTIDE SEQUENCE [LARGE SCALE GENOMIC DNA]</scope>
    <source>
        <strain evidence="2 3">NBRC 110957</strain>
    </source>
</reference>
<name>A0A1Q3A9I0_ZYGRO</name>
<dbReference type="Proteomes" id="UP000187013">
    <property type="component" value="Unassembled WGS sequence"/>
</dbReference>
<evidence type="ECO:0000313" key="2">
    <source>
        <dbReference type="EMBL" id="GAV52355.1"/>
    </source>
</evidence>
<feature type="region of interest" description="Disordered" evidence="1">
    <location>
        <begin position="575"/>
        <end position="683"/>
    </location>
</feature>
<feature type="region of interest" description="Disordered" evidence="1">
    <location>
        <begin position="535"/>
        <end position="563"/>
    </location>
</feature>
<protein>
    <submittedName>
        <fullName evidence="2">Uncharacterized protein</fullName>
    </submittedName>
</protein>
<dbReference type="EMBL" id="BDGX01000033">
    <property type="protein sequence ID" value="GAV52355.1"/>
    <property type="molecule type" value="Genomic_DNA"/>
</dbReference>
<feature type="compositionally biased region" description="Polar residues" evidence="1">
    <location>
        <begin position="636"/>
        <end position="651"/>
    </location>
</feature>
<feature type="region of interest" description="Disordered" evidence="1">
    <location>
        <begin position="447"/>
        <end position="467"/>
    </location>
</feature>
<proteinExistence type="predicted"/>
<feature type="region of interest" description="Disordered" evidence="1">
    <location>
        <begin position="37"/>
        <end position="96"/>
    </location>
</feature>